<accession>A0ABU8W4Q4</accession>
<keyword evidence="4" id="KW-1185">Reference proteome</keyword>
<dbReference type="EC" id="3.1.1.99" evidence="3"/>
<keyword evidence="3" id="KW-0378">Hydrolase</keyword>
<dbReference type="PRINTS" id="PR01790">
    <property type="entry name" value="SMP30FAMILY"/>
</dbReference>
<dbReference type="PANTHER" id="PTHR10907:SF47">
    <property type="entry name" value="REGUCALCIN"/>
    <property type="match status" value="1"/>
</dbReference>
<dbReference type="EMBL" id="JBBKZV010000017">
    <property type="protein sequence ID" value="MEJ8824908.1"/>
    <property type="molecule type" value="Genomic_DNA"/>
</dbReference>
<dbReference type="PANTHER" id="PTHR10907">
    <property type="entry name" value="REGUCALCIN"/>
    <property type="match status" value="1"/>
</dbReference>
<reference evidence="3 4" key="1">
    <citation type="submission" date="2024-03" db="EMBL/GenBank/DDBJ databases">
        <title>Novel species of the genus Variovorax.</title>
        <authorList>
            <person name="Liu Q."/>
            <person name="Xin Y.-H."/>
        </authorList>
    </citation>
    <scope>NUCLEOTIDE SEQUENCE [LARGE SCALE GENOMIC DNA]</scope>
    <source>
        <strain evidence="3 4">KACC 18501</strain>
    </source>
</reference>
<protein>
    <submittedName>
        <fullName evidence="3">SMP-30/gluconolactonase/LRE family protein</fullName>
        <ecNumber evidence="3">3.1.1.99</ecNumber>
    </submittedName>
</protein>
<dbReference type="GO" id="GO:0016787">
    <property type="term" value="F:hydrolase activity"/>
    <property type="evidence" value="ECO:0007669"/>
    <property type="project" value="UniProtKB-KW"/>
</dbReference>
<dbReference type="RefSeq" id="WP_340365931.1">
    <property type="nucleotide sequence ID" value="NZ_JBBKZV010000017.1"/>
</dbReference>
<organism evidence="3 4">
    <name type="scientific">Variovorax humicola</name>
    <dbReference type="NCBI Taxonomy" id="1769758"/>
    <lineage>
        <taxon>Bacteria</taxon>
        <taxon>Pseudomonadati</taxon>
        <taxon>Pseudomonadota</taxon>
        <taxon>Betaproteobacteria</taxon>
        <taxon>Burkholderiales</taxon>
        <taxon>Comamonadaceae</taxon>
        <taxon>Variovorax</taxon>
    </lineage>
</organism>
<comment type="similarity">
    <text evidence="1">Belongs to the SMP-30/CGR1 family.</text>
</comment>
<dbReference type="Pfam" id="PF08450">
    <property type="entry name" value="SGL"/>
    <property type="match status" value="1"/>
</dbReference>
<proteinExistence type="inferred from homology"/>
<comment type="caution">
    <text evidence="3">The sequence shown here is derived from an EMBL/GenBank/DDBJ whole genome shotgun (WGS) entry which is preliminary data.</text>
</comment>
<evidence type="ECO:0000313" key="4">
    <source>
        <dbReference type="Proteomes" id="UP001363010"/>
    </source>
</evidence>
<dbReference type="InterPro" id="IPR005511">
    <property type="entry name" value="SMP-30"/>
</dbReference>
<name>A0ABU8W4Q4_9BURK</name>
<sequence>MGECPVWHGRQLWLLDCRAGLILALDLDTGAVMARHEAPPPLGSFAFNGDAFIVLALKEEIAALDLRTGQLRSLARIEATGPHLRLNDGISLADGSFVFGTMHVFRAPDEPPLGGLYRLDTALKLHKLAEGLGITNGPCVNPVSGRLHVADSAARVIYSYVIAADGTLADKQVFVRTDVHDSGADGCCFDSEGGLWTALVRAGALARFDMQGRLTHKIDLPVAYPSALCFGGPGMSDLFVTSISDSGRLSASGPLDGAVLKVTGLGYRGAARPLCRMPL</sequence>
<evidence type="ECO:0000259" key="2">
    <source>
        <dbReference type="Pfam" id="PF08450"/>
    </source>
</evidence>
<gene>
    <name evidence="3" type="ORF">WKW80_23240</name>
</gene>
<dbReference type="Proteomes" id="UP001363010">
    <property type="component" value="Unassembled WGS sequence"/>
</dbReference>
<feature type="domain" description="SMP-30/Gluconolactonase/LRE-like region" evidence="2">
    <location>
        <begin position="1"/>
        <end position="243"/>
    </location>
</feature>
<dbReference type="InterPro" id="IPR011042">
    <property type="entry name" value="6-blade_b-propeller_TolB-like"/>
</dbReference>
<evidence type="ECO:0000313" key="3">
    <source>
        <dbReference type="EMBL" id="MEJ8824908.1"/>
    </source>
</evidence>
<dbReference type="InterPro" id="IPR013658">
    <property type="entry name" value="SGL"/>
</dbReference>
<evidence type="ECO:0000256" key="1">
    <source>
        <dbReference type="ARBA" id="ARBA00008853"/>
    </source>
</evidence>
<dbReference type="Gene3D" id="2.120.10.30">
    <property type="entry name" value="TolB, C-terminal domain"/>
    <property type="match status" value="1"/>
</dbReference>
<dbReference type="SUPFAM" id="SSF63829">
    <property type="entry name" value="Calcium-dependent phosphotriesterase"/>
    <property type="match status" value="1"/>
</dbReference>